<dbReference type="Proteomes" id="UP000467105">
    <property type="component" value="Chromosome"/>
</dbReference>
<dbReference type="AlphaFoldDB" id="A0A7I7YWM4"/>
<sequence length="46" mass="4851">MVDTHLEVHVRPLDSDTGPGQAVLTVGDIEAAHRDLAGRGVETSDI</sequence>
<dbReference type="EMBL" id="AP022614">
    <property type="protein sequence ID" value="BBZ45687.1"/>
    <property type="molecule type" value="Genomic_DNA"/>
</dbReference>
<protein>
    <submittedName>
        <fullName evidence="1">Uncharacterized protein</fullName>
    </submittedName>
</protein>
<name>A0A7I7YWM4_9MYCO</name>
<evidence type="ECO:0000313" key="1">
    <source>
        <dbReference type="EMBL" id="BBZ45687.1"/>
    </source>
</evidence>
<dbReference type="OrthoDB" id="485032at2"/>
<evidence type="ECO:0000313" key="2">
    <source>
        <dbReference type="Proteomes" id="UP000467105"/>
    </source>
</evidence>
<reference evidence="1 2" key="1">
    <citation type="journal article" date="2019" name="Emerg. Microbes Infect.">
        <title>Comprehensive subspecies identification of 175 nontuberculous mycobacteria species based on 7547 genomic profiles.</title>
        <authorList>
            <person name="Matsumoto Y."/>
            <person name="Kinjo T."/>
            <person name="Motooka D."/>
            <person name="Nabeya D."/>
            <person name="Jung N."/>
            <person name="Uechi K."/>
            <person name="Horii T."/>
            <person name="Iida T."/>
            <person name="Fujita J."/>
            <person name="Nakamura S."/>
        </authorList>
    </citation>
    <scope>NUCLEOTIDE SEQUENCE [LARGE SCALE GENOMIC DNA]</scope>
    <source>
        <strain evidence="1 2">JCM 14742</strain>
    </source>
</reference>
<gene>
    <name evidence="1" type="ORF">MPRM_29680</name>
</gene>
<organism evidence="1 2">
    <name type="scientific">Mycobacterium parmense</name>
    <dbReference type="NCBI Taxonomy" id="185642"/>
    <lineage>
        <taxon>Bacteria</taxon>
        <taxon>Bacillati</taxon>
        <taxon>Actinomycetota</taxon>
        <taxon>Actinomycetes</taxon>
        <taxon>Mycobacteriales</taxon>
        <taxon>Mycobacteriaceae</taxon>
        <taxon>Mycobacterium</taxon>
        <taxon>Mycobacterium simiae complex</taxon>
    </lineage>
</organism>
<accession>A0A7I7YWM4</accession>
<keyword evidence="2" id="KW-1185">Reference proteome</keyword>
<proteinExistence type="predicted"/>
<dbReference type="RefSeq" id="WP_161494235.1">
    <property type="nucleotide sequence ID" value="NZ_AP022614.1"/>
</dbReference>